<evidence type="ECO:0000259" key="3">
    <source>
        <dbReference type="Pfam" id="PF00899"/>
    </source>
</evidence>
<keyword evidence="2" id="KW-0812">Transmembrane</keyword>
<comment type="similarity">
    <text evidence="1">Belongs to the HesA/MoeB/ThiF family.</text>
</comment>
<dbReference type="CDD" id="cd00757">
    <property type="entry name" value="ThiF_MoeB_HesA_family"/>
    <property type="match status" value="1"/>
</dbReference>
<dbReference type="FunFam" id="3.40.50.720:FF:000080">
    <property type="entry name" value="Thiazole biosynthesis adenylyltransferase ThiF"/>
    <property type="match status" value="1"/>
</dbReference>
<name>A0ABD4ZAH7_9CREN</name>
<evidence type="ECO:0000313" key="4">
    <source>
        <dbReference type="EMBL" id="MDK6029093.1"/>
    </source>
</evidence>
<keyword evidence="5" id="KW-1185">Reference proteome</keyword>
<dbReference type="AlphaFoldDB" id="A0ABD4ZAH7"/>
<gene>
    <name evidence="4" type="ORF">QPL79_06925</name>
</gene>
<sequence length="247" mass="27621">MMLDEYDISRYDRQIRVFGVENQEKLRNSTVLVVGAGGLGSAVLTYLTYMGIGKLMVVDEGIVELSNLNRQILYNDSDIGKLKADVVCRKLKEANPRIYVECFARKFDRVLGEELVKKADVVIDALDNWDDRLLLNELCVKYKKPLIHAGVEGWYGQITTVLPGKTPCLYCIKPSRRRAKSTIPVVGVTPGVLGVLEAAEAIKVILNLGQPLYGRLLLIDLYTMEFRSIEIKRNPLCPVCSILSAES</sequence>
<accession>A0ABD4ZAH7</accession>
<dbReference type="Gene3D" id="3.40.50.720">
    <property type="entry name" value="NAD(P)-binding Rossmann-like Domain"/>
    <property type="match status" value="1"/>
</dbReference>
<evidence type="ECO:0000313" key="5">
    <source>
        <dbReference type="Proteomes" id="UP001529235"/>
    </source>
</evidence>
<dbReference type="Pfam" id="PF00899">
    <property type="entry name" value="ThiF"/>
    <property type="match status" value="1"/>
</dbReference>
<dbReference type="RefSeq" id="WP_285274080.1">
    <property type="nucleotide sequence ID" value="NZ_JASNVW010000004.1"/>
</dbReference>
<organism evidence="4 5">
    <name type="scientific">Ignisphaera cupida</name>
    <dbReference type="NCBI Taxonomy" id="3050454"/>
    <lineage>
        <taxon>Archaea</taxon>
        <taxon>Thermoproteota</taxon>
        <taxon>Thermoprotei</taxon>
        <taxon>Desulfurococcales</taxon>
        <taxon>Desulfurococcaceae</taxon>
        <taxon>Ignisphaera</taxon>
    </lineage>
</organism>
<dbReference type="Proteomes" id="UP001529235">
    <property type="component" value="Unassembled WGS sequence"/>
</dbReference>
<dbReference type="PANTHER" id="PTHR10953">
    <property type="entry name" value="UBIQUITIN-ACTIVATING ENZYME E1"/>
    <property type="match status" value="1"/>
</dbReference>
<dbReference type="InterPro" id="IPR000594">
    <property type="entry name" value="ThiF_NAD_FAD-bd"/>
</dbReference>
<reference evidence="4 5" key="1">
    <citation type="submission" date="2023-05" db="EMBL/GenBank/DDBJ databases">
        <title>A new hyperthermophilic archaea 'Ignisphaera cupida' sp. nov. and description of the family 'Ignisphaeraceae' fam. nov.</title>
        <authorList>
            <person name="Podosokorskaya O.A."/>
            <person name="Elcheninov A.G."/>
            <person name="Klukina A."/>
            <person name="Merkel A.Y."/>
        </authorList>
    </citation>
    <scope>NUCLEOTIDE SEQUENCE [LARGE SCALE GENOMIC DNA]</scope>
    <source>
        <strain evidence="4 5">4213-co</strain>
    </source>
</reference>
<evidence type="ECO:0000256" key="2">
    <source>
        <dbReference type="SAM" id="Phobius"/>
    </source>
</evidence>
<protein>
    <submittedName>
        <fullName evidence="4">HesA/MoeB/ThiF family protein</fullName>
    </submittedName>
</protein>
<dbReference type="EMBL" id="JASNVW010000004">
    <property type="protein sequence ID" value="MDK6029093.1"/>
    <property type="molecule type" value="Genomic_DNA"/>
</dbReference>
<dbReference type="InterPro" id="IPR035985">
    <property type="entry name" value="Ubiquitin-activating_enz"/>
</dbReference>
<comment type="caution">
    <text evidence="4">The sequence shown here is derived from an EMBL/GenBank/DDBJ whole genome shotgun (WGS) entry which is preliminary data.</text>
</comment>
<feature type="transmembrane region" description="Helical" evidence="2">
    <location>
        <begin position="30"/>
        <end position="49"/>
    </location>
</feature>
<dbReference type="PANTHER" id="PTHR10953:SF102">
    <property type="entry name" value="ADENYLYLTRANSFERASE AND SULFURTRANSFERASE MOCS3"/>
    <property type="match status" value="1"/>
</dbReference>
<dbReference type="SUPFAM" id="SSF69572">
    <property type="entry name" value="Activating enzymes of the ubiquitin-like proteins"/>
    <property type="match status" value="1"/>
</dbReference>
<proteinExistence type="inferred from homology"/>
<dbReference type="InterPro" id="IPR045886">
    <property type="entry name" value="ThiF/MoeB/HesA"/>
</dbReference>
<keyword evidence="2" id="KW-1133">Transmembrane helix</keyword>
<evidence type="ECO:0000256" key="1">
    <source>
        <dbReference type="ARBA" id="ARBA00009919"/>
    </source>
</evidence>
<keyword evidence="2" id="KW-0472">Membrane</keyword>
<feature type="domain" description="THIF-type NAD/FAD binding fold" evidence="3">
    <location>
        <begin position="11"/>
        <end position="239"/>
    </location>
</feature>